<protein>
    <submittedName>
        <fullName evidence="2">Uncharacterized protein</fullName>
    </submittedName>
</protein>
<dbReference type="EMBL" id="BJHX01000001">
    <property type="protein sequence ID" value="GDY66341.1"/>
    <property type="molecule type" value="Genomic_DNA"/>
</dbReference>
<gene>
    <name evidence="1" type="ORF">SAV14893_057340</name>
    <name evidence="2" type="ORF">SAV31267_029200</name>
</gene>
<dbReference type="AlphaFoldDB" id="A0A4D4MPH6"/>
<reference evidence="1 4" key="2">
    <citation type="submission" date="2019-04" db="EMBL/GenBank/DDBJ databases">
        <title>Draft genome sequences of Streptomyces avermitilis NBRC 14893.</title>
        <authorList>
            <person name="Komaki H."/>
            <person name="Tamura T."/>
            <person name="Hosoyama A."/>
        </authorList>
    </citation>
    <scope>NUCLEOTIDE SEQUENCE [LARGE SCALE GENOMIC DNA]</scope>
    <source>
        <strain evidence="1 4">NBRC 14893</strain>
    </source>
</reference>
<dbReference type="Proteomes" id="UP000302139">
    <property type="component" value="Unassembled WGS sequence"/>
</dbReference>
<accession>A0A4D4MPH6</accession>
<comment type="caution">
    <text evidence="2">The sequence shown here is derived from an EMBL/GenBank/DDBJ whole genome shotgun (WGS) entry which is preliminary data.</text>
</comment>
<evidence type="ECO:0000313" key="4">
    <source>
        <dbReference type="Proteomes" id="UP000302139"/>
    </source>
</evidence>
<name>A0A4D4MPH6_STRAX</name>
<organism evidence="2 3">
    <name type="scientific">Streptomyces avermitilis</name>
    <dbReference type="NCBI Taxonomy" id="33903"/>
    <lineage>
        <taxon>Bacteria</taxon>
        <taxon>Bacillati</taxon>
        <taxon>Actinomycetota</taxon>
        <taxon>Actinomycetes</taxon>
        <taxon>Kitasatosporales</taxon>
        <taxon>Streptomycetaceae</taxon>
        <taxon>Streptomyces</taxon>
    </lineage>
</organism>
<evidence type="ECO:0000313" key="1">
    <source>
        <dbReference type="EMBL" id="GDY66341.1"/>
    </source>
</evidence>
<dbReference type="EMBL" id="BJHY01000001">
    <property type="protein sequence ID" value="GDY73435.1"/>
    <property type="molecule type" value="Genomic_DNA"/>
</dbReference>
<dbReference type="Proteomes" id="UP000299211">
    <property type="component" value="Unassembled WGS sequence"/>
</dbReference>
<evidence type="ECO:0000313" key="3">
    <source>
        <dbReference type="Proteomes" id="UP000299211"/>
    </source>
</evidence>
<reference evidence="2 3" key="1">
    <citation type="submission" date="2019-04" db="EMBL/GenBank/DDBJ databases">
        <title>Draft genome sequences of Streptomyces avermitilis ATCC 31267.</title>
        <authorList>
            <person name="Komaki H."/>
            <person name="Tamura T."/>
            <person name="Hosoyama A."/>
        </authorList>
    </citation>
    <scope>NUCLEOTIDE SEQUENCE [LARGE SCALE GENOMIC DNA]</scope>
    <source>
        <strain evidence="2 3">ATCC 31267</strain>
    </source>
</reference>
<sequence length="88" mass="8911">MQAGAGQGGVQVAGADGARVVGDPRDLGVALRRGGTHLTGQFREGCGGDMSRSGRPWICHRSAFLGGLGLISVWHGGERTGRTPGGAK</sequence>
<evidence type="ECO:0000313" key="2">
    <source>
        <dbReference type="EMBL" id="GDY73435.1"/>
    </source>
</evidence>
<proteinExistence type="predicted"/>